<gene>
    <name evidence="1" type="ORF">EPA93_25510</name>
</gene>
<accession>A0A4P6K6G3</accession>
<evidence type="ECO:0000313" key="1">
    <source>
        <dbReference type="EMBL" id="QBD83593.1"/>
    </source>
</evidence>
<evidence type="ECO:0008006" key="3">
    <source>
        <dbReference type="Google" id="ProtNLM"/>
    </source>
</evidence>
<dbReference type="OrthoDB" id="9814791at2"/>
<dbReference type="EMBL" id="CP035758">
    <property type="protein sequence ID" value="QBD83593.1"/>
    <property type="molecule type" value="Genomic_DNA"/>
</dbReference>
<sequence>MLAADGPFSEQADKLMLYGQFVGAWDIHSTNFNADGTRIERRGEWHFAWVLGGRGVQDILFAVGAPPHMYGTTLRCYDETADVWRVSWMMPGGREFANLIGRRIGDRIVQEGTGPDPRRLERWTFSDITPTSFIWQGEVSFDQGKTWVLEQEMRAMRRTGS</sequence>
<reference evidence="1 2" key="1">
    <citation type="submission" date="2019-01" db="EMBL/GenBank/DDBJ databases">
        <title>Ktedonosporobacter rubrisoli SCAWS-G2.</title>
        <authorList>
            <person name="Huang Y."/>
            <person name="Yan B."/>
        </authorList>
    </citation>
    <scope>NUCLEOTIDE SEQUENCE [LARGE SCALE GENOMIC DNA]</scope>
    <source>
        <strain evidence="1 2">SCAWS-G2</strain>
    </source>
</reference>
<organism evidence="1 2">
    <name type="scientific">Ktedonosporobacter rubrisoli</name>
    <dbReference type="NCBI Taxonomy" id="2509675"/>
    <lineage>
        <taxon>Bacteria</taxon>
        <taxon>Bacillati</taxon>
        <taxon>Chloroflexota</taxon>
        <taxon>Ktedonobacteria</taxon>
        <taxon>Ktedonobacterales</taxon>
        <taxon>Ktedonosporobacteraceae</taxon>
        <taxon>Ktedonosporobacter</taxon>
    </lineage>
</organism>
<name>A0A4P6K6G3_KTERU</name>
<dbReference type="KEGG" id="kbs:EPA93_25510"/>
<dbReference type="Proteomes" id="UP000290365">
    <property type="component" value="Chromosome"/>
</dbReference>
<evidence type="ECO:0000313" key="2">
    <source>
        <dbReference type="Proteomes" id="UP000290365"/>
    </source>
</evidence>
<proteinExistence type="predicted"/>
<dbReference type="AlphaFoldDB" id="A0A4P6K6G3"/>
<keyword evidence="2" id="KW-1185">Reference proteome</keyword>
<protein>
    <recommendedName>
        <fullName evidence="3">DUF1579 domain-containing protein</fullName>
    </recommendedName>
</protein>